<evidence type="ECO:0000256" key="1">
    <source>
        <dbReference type="SAM" id="Phobius"/>
    </source>
</evidence>
<proteinExistence type="predicted"/>
<gene>
    <name evidence="2" type="ORF">U5817_13160</name>
</gene>
<reference evidence="2 3" key="1">
    <citation type="submission" date="2023-12" db="EMBL/GenBank/DDBJ databases">
        <title>A. evansii MAY27, complete genome.</title>
        <authorList>
            <person name="Wang Y."/>
        </authorList>
    </citation>
    <scope>NUCLEOTIDE SEQUENCE [LARGE SCALE GENOMIC DNA]</scope>
    <source>
        <strain evidence="2 3">MAY27</strain>
    </source>
</reference>
<evidence type="ECO:0000313" key="3">
    <source>
        <dbReference type="Proteomes" id="UP001626593"/>
    </source>
</evidence>
<dbReference type="RefSeq" id="WP_407277609.1">
    <property type="nucleotide sequence ID" value="NZ_CP141259.1"/>
</dbReference>
<dbReference type="EMBL" id="CP141259">
    <property type="protein sequence ID" value="WRL44160.1"/>
    <property type="molecule type" value="Genomic_DNA"/>
</dbReference>
<keyword evidence="1" id="KW-0472">Membrane</keyword>
<evidence type="ECO:0000313" key="2">
    <source>
        <dbReference type="EMBL" id="WRL44160.1"/>
    </source>
</evidence>
<accession>A0ABZ1AE61</accession>
<keyword evidence="3" id="KW-1185">Reference proteome</keyword>
<keyword evidence="1" id="KW-1133">Transmembrane helix</keyword>
<feature type="transmembrane region" description="Helical" evidence="1">
    <location>
        <begin position="40"/>
        <end position="61"/>
    </location>
</feature>
<organism evidence="2 3">
    <name type="scientific">Aromatoleum evansii</name>
    <name type="common">Azoarcus evansii</name>
    <dbReference type="NCBI Taxonomy" id="59406"/>
    <lineage>
        <taxon>Bacteria</taxon>
        <taxon>Pseudomonadati</taxon>
        <taxon>Pseudomonadota</taxon>
        <taxon>Betaproteobacteria</taxon>
        <taxon>Rhodocyclales</taxon>
        <taxon>Rhodocyclaceae</taxon>
        <taxon>Aromatoleum</taxon>
    </lineage>
</organism>
<protein>
    <submittedName>
        <fullName evidence="2">Uncharacterized protein</fullName>
    </submittedName>
</protein>
<dbReference type="Proteomes" id="UP001626593">
    <property type="component" value="Chromosome"/>
</dbReference>
<sequence>MKRPNIKMYRLAALFILGVLLFNHPLLGLFNRPVLIGDVPILYVYTFVAWALLIALLVLVIERT</sequence>
<name>A0ABZ1AE61_AROEV</name>
<keyword evidence="1" id="KW-0812">Transmembrane</keyword>